<accession>A0AAV3S184</accession>
<dbReference type="AlphaFoldDB" id="A0AAV3S184"/>
<dbReference type="InterPro" id="IPR012340">
    <property type="entry name" value="NA-bd_OB-fold"/>
</dbReference>
<dbReference type="Proteomes" id="UP001454036">
    <property type="component" value="Unassembled WGS sequence"/>
</dbReference>
<organism evidence="1 2">
    <name type="scientific">Lithospermum erythrorhizon</name>
    <name type="common">Purple gromwell</name>
    <name type="synonym">Lithospermum officinale var. erythrorhizon</name>
    <dbReference type="NCBI Taxonomy" id="34254"/>
    <lineage>
        <taxon>Eukaryota</taxon>
        <taxon>Viridiplantae</taxon>
        <taxon>Streptophyta</taxon>
        <taxon>Embryophyta</taxon>
        <taxon>Tracheophyta</taxon>
        <taxon>Spermatophyta</taxon>
        <taxon>Magnoliopsida</taxon>
        <taxon>eudicotyledons</taxon>
        <taxon>Gunneridae</taxon>
        <taxon>Pentapetalae</taxon>
        <taxon>asterids</taxon>
        <taxon>lamiids</taxon>
        <taxon>Boraginales</taxon>
        <taxon>Boraginaceae</taxon>
        <taxon>Boraginoideae</taxon>
        <taxon>Lithospermeae</taxon>
        <taxon>Lithospermum</taxon>
    </lineage>
</organism>
<comment type="caution">
    <text evidence="1">The sequence shown here is derived from an EMBL/GenBank/DDBJ whole genome shotgun (WGS) entry which is preliminary data.</text>
</comment>
<sequence>MVRHCPTHAGVEYRCLLCNKNVVASIRPRVSMDVYDHSGRMTVEAIESVAEQILQCTPTKLARLVKERLLLMAYFDDTVPPEIMPADPIVSLSESSSKAAVGCAIGSNVARTSIIDTPTPKPSEKTADGELGVSSLKRQVDSVSILVGSPAKKTLFPETSVSSAELPNHDVEVLCLIM</sequence>
<dbReference type="SUPFAM" id="SSF50249">
    <property type="entry name" value="Nucleic acid-binding proteins"/>
    <property type="match status" value="1"/>
</dbReference>
<gene>
    <name evidence="1" type="ORF">LIER_34262</name>
</gene>
<dbReference type="EMBL" id="BAABME010014212">
    <property type="protein sequence ID" value="GAA0186974.1"/>
    <property type="molecule type" value="Genomic_DNA"/>
</dbReference>
<evidence type="ECO:0000313" key="2">
    <source>
        <dbReference type="Proteomes" id="UP001454036"/>
    </source>
</evidence>
<evidence type="ECO:0000313" key="1">
    <source>
        <dbReference type="EMBL" id="GAA0186974.1"/>
    </source>
</evidence>
<protein>
    <submittedName>
        <fullName evidence="1">Uncharacterized protein</fullName>
    </submittedName>
</protein>
<name>A0AAV3S184_LITER</name>
<dbReference type="Gene3D" id="2.40.50.140">
    <property type="entry name" value="Nucleic acid-binding proteins"/>
    <property type="match status" value="1"/>
</dbReference>
<proteinExistence type="predicted"/>
<reference evidence="1 2" key="1">
    <citation type="submission" date="2024-01" db="EMBL/GenBank/DDBJ databases">
        <title>The complete chloroplast genome sequence of Lithospermum erythrorhizon: insights into the phylogenetic relationship among Boraginaceae species and the maternal lineages of purple gromwells.</title>
        <authorList>
            <person name="Okada T."/>
            <person name="Watanabe K."/>
        </authorList>
    </citation>
    <scope>NUCLEOTIDE SEQUENCE [LARGE SCALE GENOMIC DNA]</scope>
</reference>
<keyword evidence="2" id="KW-1185">Reference proteome</keyword>